<dbReference type="EMBL" id="SNZH01000027">
    <property type="protein sequence ID" value="TDR36654.1"/>
    <property type="molecule type" value="Genomic_DNA"/>
</dbReference>
<evidence type="ECO:0000259" key="4">
    <source>
        <dbReference type="PROSITE" id="PS01124"/>
    </source>
</evidence>
<sequence>MAAVLASPGSALSGGISISMRSAANVAERLFDCAHDTLFFVKNCEARYVAVNRTLVDRAGRRDKRELIGRTADELFPPPYGDDYYAQDRAVLDQRVEIHDRLQRVPLADGAASWCISYKFPIMENGEVVGLCGICRSVDPADEGIAQVARAIEHIQRHYGEALRIDALARVAGLGTRRLERLVKRLFDLTPMQLLARARIEAASKLLAQSEDSIATVAGACGYSDQSAFSRQFKALTGSTPLRYRAARRGTTG</sequence>
<evidence type="ECO:0000256" key="2">
    <source>
        <dbReference type="ARBA" id="ARBA00023125"/>
    </source>
</evidence>
<organism evidence="5 6">
    <name type="scientific">Tahibacter aquaticus</name>
    <dbReference type="NCBI Taxonomy" id="520092"/>
    <lineage>
        <taxon>Bacteria</taxon>
        <taxon>Pseudomonadati</taxon>
        <taxon>Pseudomonadota</taxon>
        <taxon>Gammaproteobacteria</taxon>
        <taxon>Lysobacterales</taxon>
        <taxon>Rhodanobacteraceae</taxon>
        <taxon>Tahibacter</taxon>
    </lineage>
</organism>
<dbReference type="GO" id="GO:0043565">
    <property type="term" value="F:sequence-specific DNA binding"/>
    <property type="evidence" value="ECO:0007669"/>
    <property type="project" value="InterPro"/>
</dbReference>
<keyword evidence="3" id="KW-0804">Transcription</keyword>
<dbReference type="RefSeq" id="WP_133821837.1">
    <property type="nucleotide sequence ID" value="NZ_SNZH01000027.1"/>
</dbReference>
<reference evidence="5 6" key="1">
    <citation type="submission" date="2019-03" db="EMBL/GenBank/DDBJ databases">
        <title>Genomic Encyclopedia of Type Strains, Phase IV (KMG-IV): sequencing the most valuable type-strain genomes for metagenomic binning, comparative biology and taxonomic classification.</title>
        <authorList>
            <person name="Goeker M."/>
        </authorList>
    </citation>
    <scope>NUCLEOTIDE SEQUENCE [LARGE SCALE GENOMIC DNA]</scope>
    <source>
        <strain evidence="5 6">DSM 21667</strain>
    </source>
</reference>
<keyword evidence="6" id="KW-1185">Reference proteome</keyword>
<dbReference type="AlphaFoldDB" id="A0A4R6YIF6"/>
<dbReference type="InterPro" id="IPR050204">
    <property type="entry name" value="AraC_XylS_family_regulators"/>
</dbReference>
<dbReference type="SUPFAM" id="SSF46689">
    <property type="entry name" value="Homeodomain-like"/>
    <property type="match status" value="2"/>
</dbReference>
<dbReference type="Pfam" id="PF12833">
    <property type="entry name" value="HTH_18"/>
    <property type="match status" value="1"/>
</dbReference>
<proteinExistence type="predicted"/>
<dbReference type="Gene3D" id="3.30.450.20">
    <property type="entry name" value="PAS domain"/>
    <property type="match status" value="1"/>
</dbReference>
<evidence type="ECO:0000313" key="6">
    <source>
        <dbReference type="Proteomes" id="UP000295293"/>
    </source>
</evidence>
<dbReference type="InterPro" id="IPR013656">
    <property type="entry name" value="PAS_4"/>
</dbReference>
<comment type="caution">
    <text evidence="5">The sequence shown here is derived from an EMBL/GenBank/DDBJ whole genome shotgun (WGS) entry which is preliminary data.</text>
</comment>
<evidence type="ECO:0000313" key="5">
    <source>
        <dbReference type="EMBL" id="TDR36654.1"/>
    </source>
</evidence>
<gene>
    <name evidence="5" type="ORF">DFR29_1274</name>
</gene>
<dbReference type="OrthoDB" id="6146868at2"/>
<name>A0A4R6YIF6_9GAMM</name>
<keyword evidence="1" id="KW-0805">Transcription regulation</keyword>
<accession>A0A4R6YIF6</accession>
<dbReference type="Pfam" id="PF08448">
    <property type="entry name" value="PAS_4"/>
    <property type="match status" value="1"/>
</dbReference>
<dbReference type="GO" id="GO:0003700">
    <property type="term" value="F:DNA-binding transcription factor activity"/>
    <property type="evidence" value="ECO:0007669"/>
    <property type="project" value="InterPro"/>
</dbReference>
<dbReference type="PRINTS" id="PR00032">
    <property type="entry name" value="HTHARAC"/>
</dbReference>
<dbReference type="SMART" id="SM00342">
    <property type="entry name" value="HTH_ARAC"/>
    <property type="match status" value="1"/>
</dbReference>
<dbReference type="PANTHER" id="PTHR46796:SF13">
    <property type="entry name" value="HTH-TYPE TRANSCRIPTIONAL ACTIVATOR RHAS"/>
    <property type="match status" value="1"/>
</dbReference>
<evidence type="ECO:0000256" key="1">
    <source>
        <dbReference type="ARBA" id="ARBA00023015"/>
    </source>
</evidence>
<dbReference type="PROSITE" id="PS01124">
    <property type="entry name" value="HTH_ARAC_FAMILY_2"/>
    <property type="match status" value="1"/>
</dbReference>
<dbReference type="InterPro" id="IPR009057">
    <property type="entry name" value="Homeodomain-like_sf"/>
</dbReference>
<protein>
    <submittedName>
        <fullName evidence="5">AraC family transcriptional regulator</fullName>
    </submittedName>
</protein>
<evidence type="ECO:0000256" key="3">
    <source>
        <dbReference type="ARBA" id="ARBA00023163"/>
    </source>
</evidence>
<dbReference type="InterPro" id="IPR020449">
    <property type="entry name" value="Tscrpt_reg_AraC-type_HTH"/>
</dbReference>
<dbReference type="InterPro" id="IPR018060">
    <property type="entry name" value="HTH_AraC"/>
</dbReference>
<dbReference type="Gene3D" id="1.10.10.60">
    <property type="entry name" value="Homeodomain-like"/>
    <property type="match status" value="1"/>
</dbReference>
<keyword evidence="2" id="KW-0238">DNA-binding</keyword>
<feature type="domain" description="HTH araC/xylS-type" evidence="4">
    <location>
        <begin position="149"/>
        <end position="247"/>
    </location>
</feature>
<dbReference type="SUPFAM" id="SSF55785">
    <property type="entry name" value="PYP-like sensor domain (PAS domain)"/>
    <property type="match status" value="1"/>
</dbReference>
<dbReference type="InterPro" id="IPR035965">
    <property type="entry name" value="PAS-like_dom_sf"/>
</dbReference>
<dbReference type="Proteomes" id="UP000295293">
    <property type="component" value="Unassembled WGS sequence"/>
</dbReference>
<dbReference type="PANTHER" id="PTHR46796">
    <property type="entry name" value="HTH-TYPE TRANSCRIPTIONAL ACTIVATOR RHAS-RELATED"/>
    <property type="match status" value="1"/>
</dbReference>